<dbReference type="Proteomes" id="UP000234275">
    <property type="component" value="Unassembled WGS sequence"/>
</dbReference>
<gene>
    <name evidence="2" type="ORF">P170DRAFT_417125</name>
</gene>
<evidence type="ECO:0000256" key="1">
    <source>
        <dbReference type="SAM" id="Phobius"/>
    </source>
</evidence>
<protein>
    <submittedName>
        <fullName evidence="2">Uncharacterized protein</fullName>
    </submittedName>
</protein>
<dbReference type="GeneID" id="36554859"/>
<evidence type="ECO:0000313" key="2">
    <source>
        <dbReference type="EMBL" id="PLB44482.1"/>
    </source>
</evidence>
<feature type="transmembrane region" description="Helical" evidence="1">
    <location>
        <begin position="36"/>
        <end position="58"/>
    </location>
</feature>
<keyword evidence="1" id="KW-0472">Membrane</keyword>
<proteinExistence type="predicted"/>
<accession>A0A2I2FV33</accession>
<sequence length="677" mass="75222">MDVNTTNDEYIYTGVWTDWSHGRLHGTTLTLSAQSAGFLTAFLSLFVTVSAAHIWRIITYIVHQLHSSPEPKDAFHHQQQVMFKNTSSPASLAWESILLAWSWRRSTRRSVARSIGFILLALVWMVAAGGAAVLSARMTKPAGDDCLIMSNNCGTWSESNSSNVNDPNSIELFSAIQLQALNSATAYSRTCYAPESENLAQCQLYTQSRLPFQARKNVSCPFADGICFEGDNAAFSLDTGLLDSNHHLGINTIEEERILFRKAVTCSPLIREPFVTVHNDSNPLPDYPFANTTVAAYHYGPKLTDHIQNETFRYDVMSARAPIAYTVSPEWSSTGTASINKTWIPIPALNRTDADVNIIFINANNLRYDYPVDDPIFGAHRSALEELQQLPDVNASIAELNNWWLPDSYTTVLGCTDQYQVCSVGTGSCTPLNGMGDLTYNMIQTSVDLGLNPRQAHVFALVTSYLVINNMFYSVYGRSGASLRAQETVADLSQKAPLPPTQWQIEIQSWFEASLAKLQERSVEFATGPRHYRAQRFRLPATASSFLCEAQKVRCPAGNISFSVLGVAAIIGVGCVIILLGWSLDTVMGWLGPRWFPRSQYKRVNWTLDDKFQLQRMAFEGCGFGDWEGQTAAVPVTAKGQVFGGWRDVDEKHPFLGGRDRVLVTEERVDARTEVVK</sequence>
<evidence type="ECO:0000313" key="3">
    <source>
        <dbReference type="Proteomes" id="UP000234275"/>
    </source>
</evidence>
<feature type="transmembrane region" description="Helical" evidence="1">
    <location>
        <begin position="560"/>
        <end position="584"/>
    </location>
</feature>
<organism evidence="2 3">
    <name type="scientific">Aspergillus steynii IBT 23096</name>
    <dbReference type="NCBI Taxonomy" id="1392250"/>
    <lineage>
        <taxon>Eukaryota</taxon>
        <taxon>Fungi</taxon>
        <taxon>Dikarya</taxon>
        <taxon>Ascomycota</taxon>
        <taxon>Pezizomycotina</taxon>
        <taxon>Eurotiomycetes</taxon>
        <taxon>Eurotiomycetidae</taxon>
        <taxon>Eurotiales</taxon>
        <taxon>Aspergillaceae</taxon>
        <taxon>Aspergillus</taxon>
        <taxon>Aspergillus subgen. Circumdati</taxon>
    </lineage>
</organism>
<feature type="transmembrane region" description="Helical" evidence="1">
    <location>
        <begin position="114"/>
        <end position="136"/>
    </location>
</feature>
<keyword evidence="3" id="KW-1185">Reference proteome</keyword>
<comment type="caution">
    <text evidence="2">The sequence shown here is derived from an EMBL/GenBank/DDBJ whole genome shotgun (WGS) entry which is preliminary data.</text>
</comment>
<dbReference type="EMBL" id="MSFO01000009">
    <property type="protein sequence ID" value="PLB44482.1"/>
    <property type="molecule type" value="Genomic_DNA"/>
</dbReference>
<dbReference type="OrthoDB" id="3540210at2759"/>
<dbReference type="AlphaFoldDB" id="A0A2I2FV33"/>
<keyword evidence="1" id="KW-0812">Transmembrane</keyword>
<keyword evidence="1" id="KW-1133">Transmembrane helix</keyword>
<name>A0A2I2FV33_9EURO</name>
<dbReference type="RefSeq" id="XP_024699784.1">
    <property type="nucleotide sequence ID" value="XM_024847160.1"/>
</dbReference>
<reference evidence="2 3" key="1">
    <citation type="submission" date="2016-12" db="EMBL/GenBank/DDBJ databases">
        <title>The genomes of Aspergillus section Nigri reveals drivers in fungal speciation.</title>
        <authorList>
            <consortium name="DOE Joint Genome Institute"/>
            <person name="Vesth T.C."/>
            <person name="Nybo J."/>
            <person name="Theobald S."/>
            <person name="Brandl J."/>
            <person name="Frisvad J.C."/>
            <person name="Nielsen K.F."/>
            <person name="Lyhne E.K."/>
            <person name="Kogle M.E."/>
            <person name="Kuo A."/>
            <person name="Riley R."/>
            <person name="Clum A."/>
            <person name="Nolan M."/>
            <person name="Lipzen A."/>
            <person name="Salamov A."/>
            <person name="Henrissat B."/>
            <person name="Wiebenga A."/>
            <person name="De Vries R.P."/>
            <person name="Grigoriev I.V."/>
            <person name="Mortensen U.H."/>
            <person name="Andersen M.R."/>
            <person name="Baker S.E."/>
        </authorList>
    </citation>
    <scope>NUCLEOTIDE SEQUENCE [LARGE SCALE GENOMIC DNA]</scope>
    <source>
        <strain evidence="2 3">IBT 23096</strain>
    </source>
</reference>
<dbReference type="VEuPathDB" id="FungiDB:P170DRAFT_417125"/>